<dbReference type="EMBL" id="KV407454">
    <property type="protein sequence ID" value="KZF26568.1"/>
    <property type="molecule type" value="Genomic_DNA"/>
</dbReference>
<gene>
    <name evidence="2" type="ORF">L228DRAFT_264947</name>
</gene>
<dbReference type="Proteomes" id="UP000076632">
    <property type="component" value="Unassembled WGS sequence"/>
</dbReference>
<dbReference type="OrthoDB" id="4181307at2759"/>
<dbReference type="PANTHER" id="PTHR42051:SF1">
    <property type="entry name" value="MEIOTICALLY UP-REGULATED PROTEIN PB1A10.08"/>
    <property type="match status" value="1"/>
</dbReference>
<dbReference type="PANTHER" id="PTHR42051">
    <property type="entry name" value="MEIOTICALLY UP-REGULATED PROTEIN PB1A10.08"/>
    <property type="match status" value="1"/>
</dbReference>
<evidence type="ECO:0000313" key="3">
    <source>
        <dbReference type="Proteomes" id="UP000076632"/>
    </source>
</evidence>
<dbReference type="AlphaFoldDB" id="A0A165JSD7"/>
<organism evidence="2 3">
    <name type="scientific">Xylona heveae (strain CBS 132557 / TC161)</name>
    <dbReference type="NCBI Taxonomy" id="1328760"/>
    <lineage>
        <taxon>Eukaryota</taxon>
        <taxon>Fungi</taxon>
        <taxon>Dikarya</taxon>
        <taxon>Ascomycota</taxon>
        <taxon>Pezizomycotina</taxon>
        <taxon>Xylonomycetes</taxon>
        <taxon>Xylonales</taxon>
        <taxon>Xylonaceae</taxon>
        <taxon>Xylona</taxon>
    </lineage>
</organism>
<feature type="compositionally biased region" description="Basic and acidic residues" evidence="1">
    <location>
        <begin position="26"/>
        <end position="50"/>
    </location>
</feature>
<feature type="region of interest" description="Disordered" evidence="1">
    <location>
        <begin position="1"/>
        <end position="110"/>
    </location>
</feature>
<accession>A0A165JSD7</accession>
<feature type="region of interest" description="Disordered" evidence="1">
    <location>
        <begin position="191"/>
        <end position="266"/>
    </location>
</feature>
<dbReference type="InterPro" id="IPR034443">
    <property type="entry name" value="PB1A10.08"/>
</dbReference>
<dbReference type="InParanoid" id="A0A165JSD7"/>
<feature type="compositionally biased region" description="Pro residues" evidence="1">
    <location>
        <begin position="54"/>
        <end position="63"/>
    </location>
</feature>
<sequence>MLVPRSHLFATAPRSPTTSPSRARKQRQEERKPRLEKKVTDASLQEDSRRQAPQPMPESPPSQPVVIPSRTHNEQRDVGRPALRVLSDGSNGRSSSKGRRARDLHKPSAIPPSVAALLAVTTIPKPGSVGSIRRRSEQNATHKSLMELLEKSPLELELEDAAMNAKEVLLSSPEESEDGYSGLDSLMDRTLNARAHSTDSVPSLGSDDESAGSFMTPPTPGTSLNGGRRSGAEKKLKNMSSPPSEDAASNHPLLSTDFDPVPPYENAASDAELLTPMPTTPPLASKSKSALKSNLTASLRALKSAARSLSVFASPIIQPDDFLTRSILSSAPPYADERRPLHVGDTPAPALRRYLNPSTPARVDMAVQQLPAGKDPCTVMIQMQTYHRSRKSAKKGLSTDRHAGHSTTDESPFVQSAEVASLVARQREPRENGDFLRIIVLEMNMRREGKLSDEVPGKARIWLPPRRPTKAQTVDDGGVPTRWIGLSLAD</sequence>
<dbReference type="GeneID" id="28899780"/>
<protein>
    <submittedName>
        <fullName evidence="2">Uncharacterized protein</fullName>
    </submittedName>
</protein>
<feature type="region of interest" description="Disordered" evidence="1">
    <location>
        <begin position="388"/>
        <end position="413"/>
    </location>
</feature>
<dbReference type="OMA" id="PYEIGND"/>
<reference evidence="2 3" key="1">
    <citation type="journal article" date="2016" name="Fungal Biol.">
        <title>The genome of Xylona heveae provides a window into fungal endophytism.</title>
        <authorList>
            <person name="Gazis R."/>
            <person name="Kuo A."/>
            <person name="Riley R."/>
            <person name="LaButti K."/>
            <person name="Lipzen A."/>
            <person name="Lin J."/>
            <person name="Amirebrahimi M."/>
            <person name="Hesse C.N."/>
            <person name="Spatafora J.W."/>
            <person name="Henrissat B."/>
            <person name="Hainaut M."/>
            <person name="Grigoriev I.V."/>
            <person name="Hibbett D.S."/>
        </authorList>
    </citation>
    <scope>NUCLEOTIDE SEQUENCE [LARGE SCALE GENOMIC DNA]</scope>
    <source>
        <strain evidence="2 3">TC161</strain>
    </source>
</reference>
<keyword evidence="3" id="KW-1185">Reference proteome</keyword>
<evidence type="ECO:0000256" key="1">
    <source>
        <dbReference type="SAM" id="MobiDB-lite"/>
    </source>
</evidence>
<proteinExistence type="predicted"/>
<dbReference type="RefSeq" id="XP_018192123.1">
    <property type="nucleotide sequence ID" value="XM_018334643.1"/>
</dbReference>
<evidence type="ECO:0000313" key="2">
    <source>
        <dbReference type="EMBL" id="KZF26568.1"/>
    </source>
</evidence>
<name>A0A165JSD7_XYLHT</name>